<keyword evidence="1" id="KW-0472">Membrane</keyword>
<evidence type="ECO:0000256" key="1">
    <source>
        <dbReference type="SAM" id="Phobius"/>
    </source>
</evidence>
<proteinExistence type="predicted"/>
<sequence>MIKDKKSLSISIILYLAVIILNLPFPNESPLGETLAAKLNIPVRSANGLHYFGISLFVLFILSLYFLSKSLERFKTRFIVIAFLAVSFIPTFLAASIQKYFATGIYSVAYNHNEARCHFEMADEKTLHGECVLPFENYSSENVHFTLEFYDQSDDEIVTLMNANAPYTVRLGGKESKRVMLEADIDVSKMKSHIDSGDVNGVNIIIKSGGKSRKL</sequence>
<organism evidence="2 3">
    <name type="scientific">Neobacillus rhizophilus</name>
    <dbReference type="NCBI Taxonomy" id="2833579"/>
    <lineage>
        <taxon>Bacteria</taxon>
        <taxon>Bacillati</taxon>
        <taxon>Bacillota</taxon>
        <taxon>Bacilli</taxon>
        <taxon>Bacillales</taxon>
        <taxon>Bacillaceae</taxon>
        <taxon>Neobacillus</taxon>
    </lineage>
</organism>
<dbReference type="EMBL" id="JAGYPF010000003">
    <property type="protein sequence ID" value="MBS4213871.1"/>
    <property type="molecule type" value="Genomic_DNA"/>
</dbReference>
<keyword evidence="3" id="KW-1185">Reference proteome</keyword>
<reference evidence="2" key="1">
    <citation type="submission" date="2021-05" db="EMBL/GenBank/DDBJ databases">
        <title>Novel Bacillus species.</title>
        <authorList>
            <person name="Liu G."/>
        </authorList>
    </citation>
    <scope>NUCLEOTIDE SEQUENCE</scope>
    <source>
        <strain evidence="2">FJAT-49825</strain>
    </source>
</reference>
<dbReference type="Proteomes" id="UP000679749">
    <property type="component" value="Unassembled WGS sequence"/>
</dbReference>
<keyword evidence="1" id="KW-1133">Transmembrane helix</keyword>
<dbReference type="RefSeq" id="WP_213118388.1">
    <property type="nucleotide sequence ID" value="NZ_JAGYPF010000003.1"/>
</dbReference>
<feature type="transmembrane region" description="Helical" evidence="1">
    <location>
        <begin position="7"/>
        <end position="25"/>
    </location>
</feature>
<keyword evidence="1" id="KW-0812">Transmembrane</keyword>
<protein>
    <submittedName>
        <fullName evidence="2">Uncharacterized protein</fullName>
    </submittedName>
</protein>
<comment type="caution">
    <text evidence="2">The sequence shown here is derived from an EMBL/GenBank/DDBJ whole genome shotgun (WGS) entry which is preliminary data.</text>
</comment>
<evidence type="ECO:0000313" key="2">
    <source>
        <dbReference type="EMBL" id="MBS4213871.1"/>
    </source>
</evidence>
<feature type="transmembrane region" description="Helical" evidence="1">
    <location>
        <begin position="48"/>
        <end position="67"/>
    </location>
</feature>
<evidence type="ECO:0000313" key="3">
    <source>
        <dbReference type="Proteomes" id="UP000679749"/>
    </source>
</evidence>
<gene>
    <name evidence="2" type="ORF">KHA99_15545</name>
</gene>
<feature type="transmembrane region" description="Helical" evidence="1">
    <location>
        <begin position="79"/>
        <end position="97"/>
    </location>
</feature>
<dbReference type="AlphaFoldDB" id="A0A942YXI6"/>
<accession>A0A942YXI6</accession>
<name>A0A942YXI6_9BACI</name>